<dbReference type="PANTHER" id="PTHR22913">
    <property type="entry name" value="HYALURONAN SYNTHASE"/>
    <property type="match status" value="1"/>
</dbReference>
<evidence type="ECO:0000256" key="4">
    <source>
        <dbReference type="ARBA" id="ARBA00022679"/>
    </source>
</evidence>
<reference evidence="7 8" key="1">
    <citation type="submission" date="2019-03" db="EMBL/GenBank/DDBJ databases">
        <title>Genomic Encyclopedia of Type Strains, Phase IV (KMG-IV): sequencing the most valuable type-strain genomes for metagenomic binning, comparative biology and taxonomic classification.</title>
        <authorList>
            <person name="Goeker M."/>
        </authorList>
    </citation>
    <scope>NUCLEOTIDE SEQUENCE [LARGE SCALE GENOMIC DNA]</scope>
    <source>
        <strain evidence="7 8">DSM 18063</strain>
    </source>
</reference>
<sequence length="529" mass="59800">MATDPATRPDDGFHDEIARRLARLEGPAPRGRTKWTPRALATGALLVLGLAGLVVLVPNRLFDPELRRVTVVIGGLAAWRFGWWFTHALRAEIRRVRVWPRLRAQREAAWAGGWRPPHLHVQMTTFREKPAITRHVIAALLSEIRRLGVPATIYVGTGTPFDERVITAIAEEIGGDLDADLVFIRQNQPGKRMAIGLVMRAIIRRRPDPEDVILFMDGDTVLGAGSLEKSIAMFGADPGLDALTTDEEVVCFGPRWMGKWLEMRFAQRRLAMQSHALSNRVLTLTGRMSVFRARGIVNAGFVRTIEADHLDHWLWGRFRFLSGDDKSTWYYLLSRGARMTYVPDARVYTVEVVEGTGAARMVQNLLRWSGNMLRNGARAIALGPRRMPLFIWWCLVDQRIAMWTMLVSPAIGIAAAFVEPLYLLSLMLWVMLSRVVLSLWLFRFARRVDWSWPFILYLNQVINAAVKVRLVYFLNRQSWANRGNQRAGRGRGPGDRLRGAVAWGQLAISVSLLFWAVGWMTGLPIAGRL</sequence>
<keyword evidence="4 7" id="KW-0808">Transferase</keyword>
<evidence type="ECO:0000313" key="8">
    <source>
        <dbReference type="Proteomes" id="UP000294835"/>
    </source>
</evidence>
<dbReference type="GO" id="GO:0005886">
    <property type="term" value="C:plasma membrane"/>
    <property type="evidence" value="ECO:0007669"/>
    <property type="project" value="UniProtKB-SubCell"/>
</dbReference>
<dbReference type="InterPro" id="IPR029044">
    <property type="entry name" value="Nucleotide-diphossugar_trans"/>
</dbReference>
<dbReference type="Pfam" id="PF13641">
    <property type="entry name" value="Glyco_tranf_2_3"/>
    <property type="match status" value="1"/>
</dbReference>
<feature type="transmembrane region" description="Helical" evidence="6">
    <location>
        <begin position="502"/>
        <end position="526"/>
    </location>
</feature>
<keyword evidence="5 6" id="KW-0472">Membrane</keyword>
<evidence type="ECO:0000256" key="2">
    <source>
        <dbReference type="ARBA" id="ARBA00022475"/>
    </source>
</evidence>
<gene>
    <name evidence="7" type="ORF">EV662_101302</name>
</gene>
<evidence type="ECO:0000313" key="7">
    <source>
        <dbReference type="EMBL" id="TCP44211.1"/>
    </source>
</evidence>
<dbReference type="GO" id="GO:0085029">
    <property type="term" value="P:extracellular matrix assembly"/>
    <property type="evidence" value="ECO:0007669"/>
    <property type="project" value="TreeGrafter"/>
</dbReference>
<keyword evidence="6" id="KW-0812">Transmembrane</keyword>
<accession>A0A4R2QBB7</accession>
<comment type="subcellular location">
    <subcellularLocation>
        <location evidence="1">Cell membrane</location>
    </subcellularLocation>
</comment>
<dbReference type="GO" id="GO:0030213">
    <property type="term" value="P:hyaluronan biosynthetic process"/>
    <property type="evidence" value="ECO:0007669"/>
    <property type="project" value="TreeGrafter"/>
</dbReference>
<dbReference type="EMBL" id="SLXP01000001">
    <property type="protein sequence ID" value="TCP44211.1"/>
    <property type="molecule type" value="Genomic_DNA"/>
</dbReference>
<dbReference type="RefSeq" id="WP_132460353.1">
    <property type="nucleotide sequence ID" value="NZ_SLXP01000001.1"/>
</dbReference>
<proteinExistence type="predicted"/>
<protein>
    <submittedName>
        <fullName evidence="7">Glycosyltransferase Alg8</fullName>
    </submittedName>
</protein>
<dbReference type="Gene3D" id="3.90.550.10">
    <property type="entry name" value="Spore Coat Polysaccharide Biosynthesis Protein SpsA, Chain A"/>
    <property type="match status" value="1"/>
</dbReference>
<organism evidence="7 8">
    <name type="scientific">Rhodovulum marinum</name>
    <dbReference type="NCBI Taxonomy" id="320662"/>
    <lineage>
        <taxon>Bacteria</taxon>
        <taxon>Pseudomonadati</taxon>
        <taxon>Pseudomonadota</taxon>
        <taxon>Alphaproteobacteria</taxon>
        <taxon>Rhodobacterales</taxon>
        <taxon>Paracoccaceae</taxon>
        <taxon>Rhodovulum</taxon>
    </lineage>
</organism>
<feature type="transmembrane region" description="Helical" evidence="6">
    <location>
        <begin position="454"/>
        <end position="474"/>
    </location>
</feature>
<dbReference type="GO" id="GO:0050501">
    <property type="term" value="F:hyaluronan synthase activity"/>
    <property type="evidence" value="ECO:0007669"/>
    <property type="project" value="TreeGrafter"/>
</dbReference>
<evidence type="ECO:0000256" key="6">
    <source>
        <dbReference type="SAM" id="Phobius"/>
    </source>
</evidence>
<feature type="transmembrane region" description="Helical" evidence="6">
    <location>
        <begin position="69"/>
        <end position="89"/>
    </location>
</feature>
<evidence type="ECO:0000256" key="1">
    <source>
        <dbReference type="ARBA" id="ARBA00004236"/>
    </source>
</evidence>
<name>A0A4R2QBB7_9RHOB</name>
<dbReference type="Proteomes" id="UP000294835">
    <property type="component" value="Unassembled WGS sequence"/>
</dbReference>
<evidence type="ECO:0000256" key="5">
    <source>
        <dbReference type="ARBA" id="ARBA00023136"/>
    </source>
</evidence>
<feature type="transmembrane region" description="Helical" evidence="6">
    <location>
        <begin position="39"/>
        <end position="57"/>
    </location>
</feature>
<keyword evidence="6" id="KW-1133">Transmembrane helix</keyword>
<evidence type="ECO:0000256" key="3">
    <source>
        <dbReference type="ARBA" id="ARBA00022676"/>
    </source>
</evidence>
<dbReference type="OrthoDB" id="6964257at2"/>
<keyword evidence="8" id="KW-1185">Reference proteome</keyword>
<dbReference type="AlphaFoldDB" id="A0A4R2QBB7"/>
<dbReference type="SUPFAM" id="SSF53448">
    <property type="entry name" value="Nucleotide-diphospho-sugar transferases"/>
    <property type="match status" value="1"/>
</dbReference>
<dbReference type="PANTHER" id="PTHR22913:SF12">
    <property type="entry name" value="MANNURONAN SYNTHASE"/>
    <property type="match status" value="1"/>
</dbReference>
<comment type="caution">
    <text evidence="7">The sequence shown here is derived from an EMBL/GenBank/DDBJ whole genome shotgun (WGS) entry which is preliminary data.</text>
</comment>
<keyword evidence="3" id="KW-0328">Glycosyltransferase</keyword>
<keyword evidence="2" id="KW-1003">Cell membrane</keyword>